<evidence type="ECO:0000313" key="1">
    <source>
        <dbReference type="EMBL" id="JAP89031.1"/>
    </source>
</evidence>
<protein>
    <submittedName>
        <fullName evidence="1">Uncharacterized protein</fullName>
    </submittedName>
</protein>
<name>A0A146K047_9EUKA</name>
<dbReference type="AlphaFoldDB" id="A0A146K047"/>
<sequence>IVGNQIDFNYVLLSNSLNFSQQFLSILAKCTSQLIIANQRFDFLKFKSESRVCCINCLVLTDQFYQSNVHLIGNNLLFINYNQFATFEFITNHLKNYTKFHETLPYIQRIKEQSTYIKTQPYLDLFYNDLSVEINKPGTNNDKFREVCKNQGLSVEDGFKKLCQMTVENELFVYYNEINQYLEPYFVLSTSDKFHTFKHLLFHCKRNQKATNQSFANIIELANQKKIKCFNSFLSFYKHNFTNDQNILLLKHYKFLQLKFAQAQVKAISRRFQNNISFYTKSSDACQFQYLYEILKAETNVEDKIKMFYKLNIKQSFFNVSNSEFVQLCFQNNEKEELQKFLYENDQAQLYQLFR</sequence>
<organism evidence="1">
    <name type="scientific">Trepomonas sp. PC1</name>
    <dbReference type="NCBI Taxonomy" id="1076344"/>
    <lineage>
        <taxon>Eukaryota</taxon>
        <taxon>Metamonada</taxon>
        <taxon>Diplomonadida</taxon>
        <taxon>Hexamitidae</taxon>
        <taxon>Hexamitinae</taxon>
        <taxon>Trepomonas</taxon>
    </lineage>
</organism>
<proteinExistence type="predicted"/>
<reference evidence="1" key="1">
    <citation type="submission" date="2015-07" db="EMBL/GenBank/DDBJ databases">
        <title>Adaptation to a free-living lifestyle via gene acquisitions in the diplomonad Trepomonas sp. PC1.</title>
        <authorList>
            <person name="Xu F."/>
            <person name="Jerlstrom-Hultqvist J."/>
            <person name="Kolisko M."/>
            <person name="Simpson A.G.B."/>
            <person name="Roger A.J."/>
            <person name="Svard S.G."/>
            <person name="Andersson J.O."/>
        </authorList>
    </citation>
    <scope>NUCLEOTIDE SEQUENCE</scope>
    <source>
        <strain evidence="1">PC1</strain>
    </source>
</reference>
<dbReference type="EMBL" id="GDID01007575">
    <property type="protein sequence ID" value="JAP89031.1"/>
    <property type="molecule type" value="Transcribed_RNA"/>
</dbReference>
<gene>
    <name evidence="1" type="ORF">TPC1_31474</name>
</gene>
<feature type="non-terminal residue" evidence="1">
    <location>
        <position position="1"/>
    </location>
</feature>
<accession>A0A146K047</accession>
<feature type="non-terminal residue" evidence="1">
    <location>
        <position position="355"/>
    </location>
</feature>